<name>A0ABQ4PSA1_9GAMM</name>
<gene>
    <name evidence="1" type="ORF">TUM4438_45680</name>
</gene>
<dbReference type="SUPFAM" id="SSF51905">
    <property type="entry name" value="FAD/NAD(P)-binding domain"/>
    <property type="match status" value="1"/>
</dbReference>
<dbReference type="RefSeq" id="WP_220783543.1">
    <property type="nucleotide sequence ID" value="NZ_BPEY01000204.1"/>
</dbReference>
<proteinExistence type="predicted"/>
<dbReference type="PANTHER" id="PTHR43747:SF4">
    <property type="entry name" value="FLAVIN-DEPENDENT TRYPTOPHAN HALOGENASE"/>
    <property type="match status" value="1"/>
</dbReference>
<organism evidence="1 2">
    <name type="scientific">Shewanella sairae</name>
    <dbReference type="NCBI Taxonomy" id="190310"/>
    <lineage>
        <taxon>Bacteria</taxon>
        <taxon>Pseudomonadati</taxon>
        <taxon>Pseudomonadota</taxon>
        <taxon>Gammaproteobacteria</taxon>
        <taxon>Alteromonadales</taxon>
        <taxon>Shewanellaceae</taxon>
        <taxon>Shewanella</taxon>
    </lineage>
</organism>
<reference evidence="1" key="1">
    <citation type="submission" date="2021-05" db="EMBL/GenBank/DDBJ databases">
        <title>Molecular characterization for Shewanella algae harboring chromosomal blaOXA-55-like strains isolated from clinical and environment sample.</title>
        <authorList>
            <person name="Ohama Y."/>
            <person name="Aoki K."/>
            <person name="Harada S."/>
            <person name="Moriya K."/>
            <person name="Ishii Y."/>
            <person name="Tateda K."/>
        </authorList>
    </citation>
    <scope>NUCLEOTIDE SEQUENCE</scope>
    <source>
        <strain evidence="1">JCM 11563</strain>
    </source>
</reference>
<dbReference type="InterPro" id="IPR006905">
    <property type="entry name" value="Flavin_halogenase"/>
</dbReference>
<dbReference type="PIRSF" id="PIRSF011396">
    <property type="entry name" value="Trp_halogenase"/>
    <property type="match status" value="1"/>
</dbReference>
<keyword evidence="2" id="KW-1185">Reference proteome</keyword>
<dbReference type="InterPro" id="IPR036188">
    <property type="entry name" value="FAD/NAD-bd_sf"/>
</dbReference>
<dbReference type="Pfam" id="PF04820">
    <property type="entry name" value="Trp_halogenase"/>
    <property type="match status" value="1"/>
</dbReference>
<evidence type="ECO:0000313" key="1">
    <source>
        <dbReference type="EMBL" id="GIU52594.1"/>
    </source>
</evidence>
<dbReference type="Gene3D" id="3.50.50.60">
    <property type="entry name" value="FAD/NAD(P)-binding domain"/>
    <property type="match status" value="1"/>
</dbReference>
<evidence type="ECO:0000313" key="2">
    <source>
        <dbReference type="Proteomes" id="UP000887104"/>
    </source>
</evidence>
<protein>
    <submittedName>
        <fullName evidence="1">Tryptophan halogenase</fullName>
    </submittedName>
</protein>
<sequence>MEVERKVVIVGGGTSGWMAAAALANVSKKIGLHITLIESNEIGTIGVGEGSTPYLKRFMSSLGFIESEWMLQCDASFKTGIYFENWNGDDSRYFHPFYTSLDVKPAEVFFHCANARRRGVGPNITGDDFFLSTYLAKHHLSPASSSCLPVEPEYGYHFDAAKLSIVLKNYALNKGVAHVIDNVTHVSTSSVGIDALQLGKGHQIEADFFVDASGFKALLIGEQLEIPFESFANELKNDAAVAVSTVRDPNKPLNSYTQSTALSAGWMWQIPLTSRTGNGYVYSSEHLSKSEAENELAAKLGVEPSQVEFKHINMKVGMRRKPWSKNVVAVGLAHSFVEPLEATALMITQWGIEAFIKVLVKGNENCDRANHVYNQQQTRLVLGVKEYIHAHYLTSQRADSAYWQQVTSEKQVEARLAAILACWRKGEDFDEILFRYDAELAYFSPSWYALFAGMDYRDCQLKIPHEQLPFSMIDQAKRYVEQAAKTYFKPCKLANGRG</sequence>
<dbReference type="EMBL" id="BPEY01000204">
    <property type="protein sequence ID" value="GIU52594.1"/>
    <property type="molecule type" value="Genomic_DNA"/>
</dbReference>
<accession>A0ABQ4PSA1</accession>
<dbReference type="InterPro" id="IPR050816">
    <property type="entry name" value="Flavin-dep_Halogenase_NPB"/>
</dbReference>
<comment type="caution">
    <text evidence="1">The sequence shown here is derived from an EMBL/GenBank/DDBJ whole genome shotgun (WGS) entry which is preliminary data.</text>
</comment>
<dbReference type="PANTHER" id="PTHR43747">
    <property type="entry name" value="FAD-BINDING PROTEIN"/>
    <property type="match status" value="1"/>
</dbReference>
<dbReference type="InterPro" id="IPR033856">
    <property type="entry name" value="Trp_halogen"/>
</dbReference>
<dbReference type="Proteomes" id="UP000887104">
    <property type="component" value="Unassembled WGS sequence"/>
</dbReference>